<dbReference type="GO" id="GO:0005886">
    <property type="term" value="C:plasma membrane"/>
    <property type="evidence" value="ECO:0007669"/>
    <property type="project" value="UniProtKB-SubCell"/>
</dbReference>
<evidence type="ECO:0000256" key="10">
    <source>
        <dbReference type="RuleBase" id="RU363032"/>
    </source>
</evidence>
<evidence type="ECO:0000256" key="11">
    <source>
        <dbReference type="RuleBase" id="RU365097"/>
    </source>
</evidence>
<feature type="transmembrane region" description="Helical" evidence="10">
    <location>
        <begin position="54"/>
        <end position="78"/>
    </location>
</feature>
<keyword evidence="14" id="KW-1185">Reference proteome</keyword>
<dbReference type="NCBIfam" id="NF038017">
    <property type="entry name" value="ABC_perm1"/>
    <property type="match status" value="1"/>
</dbReference>
<dbReference type="RefSeq" id="WP_131919332.1">
    <property type="nucleotide sequence ID" value="NZ_JAOQNU010000012.1"/>
</dbReference>
<dbReference type="NCBIfam" id="TIGR02141">
    <property type="entry name" value="modB_ABC"/>
    <property type="match status" value="1"/>
</dbReference>
<dbReference type="SUPFAM" id="SSF161098">
    <property type="entry name" value="MetI-like"/>
    <property type="match status" value="1"/>
</dbReference>
<evidence type="ECO:0000256" key="4">
    <source>
        <dbReference type="ARBA" id="ARBA00022505"/>
    </source>
</evidence>
<dbReference type="PANTHER" id="PTHR30406:SF8">
    <property type="entry name" value="SULFATE TRANSPORT SYSTEM PERMEASE PROTEIN CYST"/>
    <property type="match status" value="1"/>
</dbReference>
<gene>
    <name evidence="13" type="ORF">EDD73_11330</name>
</gene>
<proteinExistence type="inferred from homology"/>
<dbReference type="PANTHER" id="PTHR30406">
    <property type="entry name" value="SULFATE TRANSPORT SYSTEM PERMEASE PROTEIN"/>
    <property type="match status" value="1"/>
</dbReference>
<evidence type="ECO:0000259" key="12">
    <source>
        <dbReference type="PROSITE" id="PS50928"/>
    </source>
</evidence>
<keyword evidence="3 10" id="KW-0813">Transport</keyword>
<dbReference type="PROSITE" id="PS50928">
    <property type="entry name" value="ABC_TM1"/>
    <property type="match status" value="1"/>
</dbReference>
<keyword evidence="4 11" id="KW-0500">Molybdenum</keyword>
<evidence type="ECO:0000313" key="13">
    <source>
        <dbReference type="EMBL" id="TCP63980.1"/>
    </source>
</evidence>
<dbReference type="InterPro" id="IPR035906">
    <property type="entry name" value="MetI-like_sf"/>
</dbReference>
<comment type="caution">
    <text evidence="13">The sequence shown here is derived from an EMBL/GenBank/DDBJ whole genome shotgun (WGS) entry which is preliminary data.</text>
</comment>
<feature type="domain" description="ABC transmembrane type-1" evidence="12">
    <location>
        <begin position="52"/>
        <end position="253"/>
    </location>
</feature>
<dbReference type="InterPro" id="IPR006469">
    <property type="entry name" value="NifC_ABC_porter"/>
</dbReference>
<evidence type="ECO:0000256" key="5">
    <source>
        <dbReference type="ARBA" id="ARBA00022692"/>
    </source>
</evidence>
<keyword evidence="7" id="KW-0764">Sulfate transport</keyword>
<evidence type="ECO:0000256" key="3">
    <source>
        <dbReference type="ARBA" id="ARBA00022448"/>
    </source>
</evidence>
<sequence length="263" mass="28491">MRRQGEPFSTIVTLITAALCTLLLAVFAGLLGYGETESIRDLFQEPEFRFALRLSLQTSVAATLLATVVAIPCGYFLARNHFPGKVVVDSLLELPIVLPPLVSGVALLIFFGPLLGPFLQEAGIAIVFTPLGVIVAQWFVALPLAIRSFRQAFAAVDPRMEKVARTLGCTPFQSFWRVVLPIARPGILGGMTMTWARTLGEFGATAMLAGVTRMKTETLPMAIYLSMTNGDLSFALAIATVLLLVALLVLTAFKVFMRTEVQL</sequence>
<name>A0A4R2RJI3_9FIRM</name>
<evidence type="ECO:0000313" key="14">
    <source>
        <dbReference type="Proteomes" id="UP000294813"/>
    </source>
</evidence>
<dbReference type="OrthoDB" id="9795403at2"/>
<accession>A0A4R2RJI3</accession>
<dbReference type="GO" id="GO:0015098">
    <property type="term" value="F:molybdate ion transmembrane transporter activity"/>
    <property type="evidence" value="ECO:0007669"/>
    <property type="project" value="UniProtKB-UniRule"/>
</dbReference>
<dbReference type="EMBL" id="SLXT01000013">
    <property type="protein sequence ID" value="TCP63980.1"/>
    <property type="molecule type" value="Genomic_DNA"/>
</dbReference>
<dbReference type="Pfam" id="PF00528">
    <property type="entry name" value="BPD_transp_1"/>
    <property type="match status" value="1"/>
</dbReference>
<reference evidence="13 14" key="1">
    <citation type="submission" date="2019-03" db="EMBL/GenBank/DDBJ databases">
        <title>Genomic Encyclopedia of Type Strains, Phase IV (KMG-IV): sequencing the most valuable type-strain genomes for metagenomic binning, comparative biology and taxonomic classification.</title>
        <authorList>
            <person name="Goeker M."/>
        </authorList>
    </citation>
    <scope>NUCLEOTIDE SEQUENCE [LARGE SCALE GENOMIC DNA]</scope>
    <source>
        <strain evidence="13 14">DSM 11170</strain>
    </source>
</reference>
<feature type="transmembrane region" description="Helical" evidence="10">
    <location>
        <begin position="12"/>
        <end position="34"/>
    </location>
</feature>
<keyword evidence="6 10" id="KW-1133">Transmembrane helix</keyword>
<comment type="function">
    <text evidence="9">Part of the ABC transporter complex CysAWTP (TC 3.A.1.6.1) involved in sulfate/thiosulfate import. Probably responsible for the translocation of the substrate across the membrane.</text>
</comment>
<comment type="subunit">
    <text evidence="2">The complex is composed of two ATP-binding proteins (CysA), two transmembrane proteins (CysT and CysW) and a solute-binding protein (CysP).</text>
</comment>
<dbReference type="InterPro" id="IPR011867">
    <property type="entry name" value="ModB_ABC"/>
</dbReference>
<dbReference type="Proteomes" id="UP000294813">
    <property type="component" value="Unassembled WGS sequence"/>
</dbReference>
<dbReference type="InterPro" id="IPR005667">
    <property type="entry name" value="Sulph_transpt2"/>
</dbReference>
<feature type="transmembrane region" description="Helical" evidence="10">
    <location>
        <begin position="90"/>
        <end position="111"/>
    </location>
</feature>
<evidence type="ECO:0000256" key="2">
    <source>
        <dbReference type="ARBA" id="ARBA00011779"/>
    </source>
</evidence>
<comment type="function">
    <text evidence="11">Part of the binding-protein-dependent transport system for molybdenum; probably responsible for the translocation of the substrate across the membrane.</text>
</comment>
<feature type="transmembrane region" description="Helical" evidence="10">
    <location>
        <begin position="123"/>
        <end position="146"/>
    </location>
</feature>
<comment type="subcellular location">
    <subcellularLocation>
        <location evidence="10">Cell membrane</location>
        <topology evidence="10">Multi-pass membrane protein</topology>
    </subcellularLocation>
    <subcellularLocation>
        <location evidence="1">Membrane</location>
        <topology evidence="1">Multi-pass membrane protein</topology>
    </subcellularLocation>
</comment>
<dbReference type="InterPro" id="IPR000515">
    <property type="entry name" value="MetI-like"/>
</dbReference>
<comment type="similarity">
    <text evidence="11">Belongs to the binding-protein-dependent transport system permease family. CysTW subfamily.</text>
</comment>
<evidence type="ECO:0000256" key="1">
    <source>
        <dbReference type="ARBA" id="ARBA00004141"/>
    </source>
</evidence>
<keyword evidence="11" id="KW-1003">Cell membrane</keyword>
<organism evidence="13 14">
    <name type="scientific">Heliophilum fasciatum</name>
    <dbReference type="NCBI Taxonomy" id="35700"/>
    <lineage>
        <taxon>Bacteria</taxon>
        <taxon>Bacillati</taxon>
        <taxon>Bacillota</taxon>
        <taxon>Clostridia</taxon>
        <taxon>Eubacteriales</taxon>
        <taxon>Heliobacteriaceae</taxon>
        <taxon>Heliophilum</taxon>
    </lineage>
</organism>
<dbReference type="CDD" id="cd06261">
    <property type="entry name" value="TM_PBP2"/>
    <property type="match status" value="1"/>
</dbReference>
<evidence type="ECO:0000256" key="8">
    <source>
        <dbReference type="ARBA" id="ARBA00023136"/>
    </source>
</evidence>
<keyword evidence="8 10" id="KW-0472">Membrane</keyword>
<dbReference type="NCBIfam" id="TIGR01581">
    <property type="entry name" value="Mo_ABC_porter"/>
    <property type="match status" value="1"/>
</dbReference>
<dbReference type="AlphaFoldDB" id="A0A4R2RJI3"/>
<protein>
    <recommendedName>
        <fullName evidence="11">Molybdenum transport system permease</fullName>
    </recommendedName>
</protein>
<keyword evidence="5 10" id="KW-0812">Transmembrane</keyword>
<dbReference type="GO" id="GO:0015419">
    <property type="term" value="F:ABC-type sulfate transporter activity"/>
    <property type="evidence" value="ECO:0007669"/>
    <property type="project" value="InterPro"/>
</dbReference>
<dbReference type="InterPro" id="IPR049783">
    <property type="entry name" value="ABC_perm_TupB-like"/>
</dbReference>
<evidence type="ECO:0000256" key="6">
    <source>
        <dbReference type="ARBA" id="ARBA00022989"/>
    </source>
</evidence>
<feature type="transmembrane region" description="Helical" evidence="10">
    <location>
        <begin position="232"/>
        <end position="253"/>
    </location>
</feature>
<evidence type="ECO:0000256" key="9">
    <source>
        <dbReference type="ARBA" id="ARBA00025323"/>
    </source>
</evidence>
<dbReference type="Gene3D" id="1.10.3720.10">
    <property type="entry name" value="MetI-like"/>
    <property type="match status" value="1"/>
</dbReference>
<evidence type="ECO:0000256" key="7">
    <source>
        <dbReference type="ARBA" id="ARBA00023032"/>
    </source>
</evidence>